<dbReference type="Proteomes" id="UP000662783">
    <property type="component" value="Chromosome"/>
</dbReference>
<proteinExistence type="predicted"/>
<dbReference type="AlphaFoldDB" id="A0A975A1I6"/>
<sequence>MNGWLNSFTYRIDMNPLFFVTAALSVVFIALLSVGYQTVKAAIANPVQSLRNE</sequence>
<evidence type="ECO:0000313" key="1">
    <source>
        <dbReference type="EMBL" id="QSE98484.1"/>
    </source>
</evidence>
<gene>
    <name evidence="1" type="ORF">JR347_05235</name>
</gene>
<evidence type="ECO:0000313" key="2">
    <source>
        <dbReference type="Proteomes" id="UP000662783"/>
    </source>
</evidence>
<name>A0A975A1I6_9BACT</name>
<organism evidence="1 2">
    <name type="scientific">Fulvivirga lutea</name>
    <dbReference type="NCBI Taxonomy" id="2810512"/>
    <lineage>
        <taxon>Bacteria</taxon>
        <taxon>Pseudomonadati</taxon>
        <taxon>Bacteroidota</taxon>
        <taxon>Cytophagia</taxon>
        <taxon>Cytophagales</taxon>
        <taxon>Fulvivirgaceae</taxon>
        <taxon>Fulvivirga</taxon>
    </lineage>
</organism>
<dbReference type="RefSeq" id="WP_205722998.1">
    <property type="nucleotide sequence ID" value="NZ_CP070608.1"/>
</dbReference>
<dbReference type="EMBL" id="CP070608">
    <property type="protein sequence ID" value="QSE98484.1"/>
    <property type="molecule type" value="Genomic_DNA"/>
</dbReference>
<evidence type="ECO:0008006" key="3">
    <source>
        <dbReference type="Google" id="ProtNLM"/>
    </source>
</evidence>
<keyword evidence="2" id="KW-1185">Reference proteome</keyword>
<protein>
    <recommendedName>
        <fullName evidence="3">ABC transporter permease</fullName>
    </recommendedName>
</protein>
<dbReference type="KEGG" id="fuv:JR347_05235"/>
<reference evidence="1" key="1">
    <citation type="submission" date="2021-02" db="EMBL/GenBank/DDBJ databases">
        <title>Fulvivirga sp. S481 isolated from sea water.</title>
        <authorList>
            <person name="Bae S.S."/>
            <person name="Baek K."/>
        </authorList>
    </citation>
    <scope>NUCLEOTIDE SEQUENCE</scope>
    <source>
        <strain evidence="1">S481</strain>
    </source>
</reference>
<accession>A0A975A1I6</accession>